<dbReference type="InterPro" id="IPR043128">
    <property type="entry name" value="Rev_trsase/Diguanyl_cyclase"/>
</dbReference>
<name>A0A9W7YDR1_9FUNG</name>
<comment type="caution">
    <text evidence="2">The sequence shown here is derived from an EMBL/GenBank/DDBJ whole genome shotgun (WGS) entry which is preliminary data.</text>
</comment>
<dbReference type="Gene3D" id="3.10.10.10">
    <property type="entry name" value="HIV Type 1 Reverse Transcriptase, subunit A, domain 1"/>
    <property type="match status" value="1"/>
</dbReference>
<dbReference type="AlphaFoldDB" id="A0A9W7YDR1"/>
<gene>
    <name evidence="2" type="ORF">LPJ61_003072</name>
</gene>
<evidence type="ECO:0000256" key="1">
    <source>
        <dbReference type="SAM" id="MobiDB-lite"/>
    </source>
</evidence>
<sequence>MLVEELHLERIAAAPDAPVPDQCKAPALNQEHPPAPEEPETTATPCLHPAADTAALIACLEVLETCGPQFEGTELLNPATTWCNDAASAIRLLAQGCDSSLVAKSLLKLLTSCAKSVSASLHPGTPEDLFAVMRKQFPTADHEHCVLRAVDTGALWHNIEVANRPEHLHWVFDTLPTATNLYAHTFVKVLYELNVGIFSTMRVELDEVTAATFGTVCDESQVMLVTLSATRRLGLHITRTSRPELRPLWLDATPHIVYSCTNVQLHVENSPMAWVHAVVVDWHCRWEILFGRDALVTLGVSLMSPAMLRHSNGMTTVPDHPGKHIDGPWCHTMEAAYEDFPDTAPSHDLAAATPAEPSATTAGIPKPIHACPMHAQLALLTSFFVEEHDDEFAVKNAAQVRLQYGIDEESGAFSQLPIFTKSKLGMDEHRVLFNDSGNNCLNMHSIGMQLPRPAEHVQFLRDVHIVSSIDMALFFTQLHLAADVADFWVYDGTHYGKLRTWCMVQGNSESPAIAQAFLTHVLGTAKSLHGKLLIYIVAGPGAGSAAGATSPMPRLPH</sequence>
<feature type="non-terminal residue" evidence="2">
    <location>
        <position position="557"/>
    </location>
</feature>
<dbReference type="Gene3D" id="3.30.70.270">
    <property type="match status" value="1"/>
</dbReference>
<organism evidence="2 3">
    <name type="scientific">Coemansia biformis</name>
    <dbReference type="NCBI Taxonomy" id="1286918"/>
    <lineage>
        <taxon>Eukaryota</taxon>
        <taxon>Fungi</taxon>
        <taxon>Fungi incertae sedis</taxon>
        <taxon>Zoopagomycota</taxon>
        <taxon>Kickxellomycotina</taxon>
        <taxon>Kickxellomycetes</taxon>
        <taxon>Kickxellales</taxon>
        <taxon>Kickxellaceae</taxon>
        <taxon>Coemansia</taxon>
    </lineage>
</organism>
<dbReference type="EMBL" id="JANBOI010000471">
    <property type="protein sequence ID" value="KAJ1730325.1"/>
    <property type="molecule type" value="Genomic_DNA"/>
</dbReference>
<evidence type="ECO:0000313" key="2">
    <source>
        <dbReference type="EMBL" id="KAJ1730325.1"/>
    </source>
</evidence>
<proteinExistence type="predicted"/>
<feature type="region of interest" description="Disordered" evidence="1">
    <location>
        <begin position="17"/>
        <end position="45"/>
    </location>
</feature>
<evidence type="ECO:0000313" key="3">
    <source>
        <dbReference type="Proteomes" id="UP001143981"/>
    </source>
</evidence>
<reference evidence="2" key="1">
    <citation type="submission" date="2022-07" db="EMBL/GenBank/DDBJ databases">
        <title>Phylogenomic reconstructions and comparative analyses of Kickxellomycotina fungi.</title>
        <authorList>
            <person name="Reynolds N.K."/>
            <person name="Stajich J.E."/>
            <person name="Barry K."/>
            <person name="Grigoriev I.V."/>
            <person name="Crous P."/>
            <person name="Smith M.E."/>
        </authorList>
    </citation>
    <scope>NUCLEOTIDE SEQUENCE</scope>
    <source>
        <strain evidence="2">BCRC 34381</strain>
    </source>
</reference>
<keyword evidence="3" id="KW-1185">Reference proteome</keyword>
<protein>
    <submittedName>
        <fullName evidence="2">Uncharacterized protein</fullName>
    </submittedName>
</protein>
<dbReference type="Proteomes" id="UP001143981">
    <property type="component" value="Unassembled WGS sequence"/>
</dbReference>
<accession>A0A9W7YDR1</accession>